<organism evidence="2 3">
    <name type="scientific">Weissella confusa</name>
    <name type="common">Lactobacillus confusus</name>
    <dbReference type="NCBI Taxonomy" id="1583"/>
    <lineage>
        <taxon>Bacteria</taxon>
        <taxon>Bacillati</taxon>
        <taxon>Bacillota</taxon>
        <taxon>Bacilli</taxon>
        <taxon>Lactobacillales</taxon>
        <taxon>Lactobacillaceae</taxon>
        <taxon>Weissella</taxon>
    </lineage>
</organism>
<reference evidence="2" key="1">
    <citation type="submission" date="2020-01" db="EMBL/GenBank/DDBJ databases">
        <title>First Reported Case and Whole Genome of Weissella confusa in an Equid.</title>
        <authorList>
            <person name="Little S.V."/>
            <person name="Lawhon S.D."/>
        </authorList>
    </citation>
    <scope>NUCLEOTIDE SEQUENCE</scope>
    <source>
        <strain evidence="2">718955</strain>
    </source>
</reference>
<dbReference type="Gene3D" id="1.10.3090.10">
    <property type="entry name" value="cca-adding enzyme, domain 2"/>
    <property type="match status" value="1"/>
</dbReference>
<name>A0AAJ2Z0U6_WEICO</name>
<dbReference type="AlphaFoldDB" id="A0AAJ2Z0U6"/>
<dbReference type="Pfam" id="PF01966">
    <property type="entry name" value="HD"/>
    <property type="match status" value="1"/>
</dbReference>
<evidence type="ECO:0000313" key="3">
    <source>
        <dbReference type="Proteomes" id="UP000719917"/>
    </source>
</evidence>
<feature type="domain" description="HD" evidence="1">
    <location>
        <begin position="211"/>
        <end position="284"/>
    </location>
</feature>
<proteinExistence type="predicted"/>
<dbReference type="SUPFAM" id="SSF109604">
    <property type="entry name" value="HD-domain/PDEase-like"/>
    <property type="match status" value="1"/>
</dbReference>
<evidence type="ECO:0000313" key="2">
    <source>
        <dbReference type="EMBL" id="NBA12501.1"/>
    </source>
</evidence>
<sequence>MKQLILTAGLPNGDMTTFVAQLQRDNSNIYVFDAFQERLNQYGMLDTTHSQDITVYNRIYNLLDTAILQNEDGVFVLFDTNLTRSRRRGLYNRYKEPKYGVAQVTTHFFIRSYSEVIDDENGLSPKSVKAQYISFQPPRVGVDTDEVIVHSDIFNKADYDKVIATQSVDELFAQLLVTPLADEIKLDYQSHDNPHHLESIKEHIDMTIKAAPTDELRQVAMFHDLGKGITKSVDETTGIAHMPGHPSVGAMIALAFYGEPNDITETVLWHMEAHKGISTKVVKREKLDQSVMELLQKFAVIDRESRIASVIKE</sequence>
<dbReference type="InterPro" id="IPR006674">
    <property type="entry name" value="HD_domain"/>
</dbReference>
<dbReference type="CDD" id="cd00077">
    <property type="entry name" value="HDc"/>
    <property type="match status" value="1"/>
</dbReference>
<dbReference type="Proteomes" id="UP000719917">
    <property type="component" value="Unassembled WGS sequence"/>
</dbReference>
<dbReference type="EMBL" id="JAAAMQ010000032">
    <property type="protein sequence ID" value="NBA12501.1"/>
    <property type="molecule type" value="Genomic_DNA"/>
</dbReference>
<dbReference type="RefSeq" id="WP_161691628.1">
    <property type="nucleotide sequence ID" value="NZ_JAAAMQ010000032.1"/>
</dbReference>
<evidence type="ECO:0000259" key="1">
    <source>
        <dbReference type="Pfam" id="PF01966"/>
    </source>
</evidence>
<dbReference type="Gene3D" id="3.40.50.300">
    <property type="entry name" value="P-loop containing nucleotide triphosphate hydrolases"/>
    <property type="match status" value="1"/>
</dbReference>
<gene>
    <name evidence="2" type="ORF">GTU77_09845</name>
</gene>
<comment type="caution">
    <text evidence="2">The sequence shown here is derived from an EMBL/GenBank/DDBJ whole genome shotgun (WGS) entry which is preliminary data.</text>
</comment>
<dbReference type="InterPro" id="IPR003607">
    <property type="entry name" value="HD/PDEase_dom"/>
</dbReference>
<dbReference type="InterPro" id="IPR027417">
    <property type="entry name" value="P-loop_NTPase"/>
</dbReference>
<protein>
    <submittedName>
        <fullName evidence="2">HD domain-containing protein</fullName>
    </submittedName>
</protein>
<accession>A0AAJ2Z0U6</accession>